<evidence type="ECO:0000313" key="1">
    <source>
        <dbReference type="EMBL" id="SOC05735.1"/>
    </source>
</evidence>
<dbReference type="Proteomes" id="UP000219636">
    <property type="component" value="Unassembled WGS sequence"/>
</dbReference>
<name>A0A285SD73_9BACL</name>
<evidence type="ECO:0000313" key="2">
    <source>
        <dbReference type="Proteomes" id="UP000219636"/>
    </source>
</evidence>
<dbReference type="AlphaFoldDB" id="A0A285SD73"/>
<organism evidence="1 2">
    <name type="scientific">Ureibacillus xyleni</name>
    <dbReference type="NCBI Taxonomy" id="614648"/>
    <lineage>
        <taxon>Bacteria</taxon>
        <taxon>Bacillati</taxon>
        <taxon>Bacillota</taxon>
        <taxon>Bacilli</taxon>
        <taxon>Bacillales</taxon>
        <taxon>Caryophanaceae</taxon>
        <taxon>Ureibacillus</taxon>
    </lineage>
</organism>
<proteinExistence type="predicted"/>
<protein>
    <submittedName>
        <fullName evidence="1">Uncharacterized protein</fullName>
    </submittedName>
</protein>
<dbReference type="RefSeq" id="WP_097073065.1">
    <property type="nucleotide sequence ID" value="NZ_OBMQ01000004.1"/>
</dbReference>
<accession>A0A285SD73</accession>
<gene>
    <name evidence="1" type="ORF">SAMN05880501_104104</name>
</gene>
<dbReference type="OrthoDB" id="2738871at2"/>
<sequence>MDYKNAYETFLKIAFEEIDYPAAPVVYKLSENQSLSLEYINQLIGQAQNRMKQLNLLNITIKEEEYRKELELFKLNYLIQCLKSPQVTDLANFSRDKLSVSKHLKILRNKEKNMDDYMDILDNANSHMHTIRIILQELWVTKEVDLAI</sequence>
<reference evidence="2" key="1">
    <citation type="submission" date="2017-08" db="EMBL/GenBank/DDBJ databases">
        <authorList>
            <person name="Varghese N."/>
            <person name="Submissions S."/>
        </authorList>
    </citation>
    <scope>NUCLEOTIDE SEQUENCE [LARGE SCALE GENOMIC DNA]</scope>
    <source>
        <strain evidence="2">JC22</strain>
    </source>
</reference>
<keyword evidence="2" id="KW-1185">Reference proteome</keyword>
<dbReference type="EMBL" id="OBMQ01000004">
    <property type="protein sequence ID" value="SOC05735.1"/>
    <property type="molecule type" value="Genomic_DNA"/>
</dbReference>